<keyword evidence="3 6" id="KW-0378">Hydrolase</keyword>
<dbReference type="Gene3D" id="3.10.50.10">
    <property type="match status" value="1"/>
</dbReference>
<dbReference type="InterPro" id="IPR011583">
    <property type="entry name" value="Chitinase_II/V-like_cat"/>
</dbReference>
<dbReference type="EMBL" id="JBHFFA010000008">
    <property type="protein sequence ID" value="KAL2608874.1"/>
    <property type="molecule type" value="Genomic_DNA"/>
</dbReference>
<dbReference type="SMART" id="SM00636">
    <property type="entry name" value="Glyco_18"/>
    <property type="match status" value="1"/>
</dbReference>
<feature type="domain" description="GH18" evidence="9">
    <location>
        <begin position="26"/>
        <end position="371"/>
    </location>
</feature>
<dbReference type="InterPro" id="IPR001223">
    <property type="entry name" value="Glyco_hydro18_cat"/>
</dbReference>
<dbReference type="PROSITE" id="PS01095">
    <property type="entry name" value="GH18_1"/>
    <property type="match status" value="1"/>
</dbReference>
<keyword evidence="4" id="KW-0325">Glycoprotein</keyword>
<evidence type="ECO:0000259" key="9">
    <source>
        <dbReference type="PROSITE" id="PS51910"/>
    </source>
</evidence>
<dbReference type="AlphaFoldDB" id="A0ABD1XIU6"/>
<dbReference type="PANTHER" id="PTHR11177:SF317">
    <property type="entry name" value="CHITINASE 12-RELATED"/>
    <property type="match status" value="1"/>
</dbReference>
<evidence type="ECO:0000313" key="10">
    <source>
        <dbReference type="EMBL" id="KAL2608874.1"/>
    </source>
</evidence>
<dbReference type="CDD" id="cd02879">
    <property type="entry name" value="GH18_plant_chitinase_class_V"/>
    <property type="match status" value="1"/>
</dbReference>
<comment type="caution">
    <text evidence="10">The sequence shown here is derived from an EMBL/GenBank/DDBJ whole genome shotgun (WGS) entry which is preliminary data.</text>
</comment>
<keyword evidence="7" id="KW-1133">Transmembrane helix</keyword>
<evidence type="ECO:0000256" key="7">
    <source>
        <dbReference type="SAM" id="Phobius"/>
    </source>
</evidence>
<evidence type="ECO:0000256" key="1">
    <source>
        <dbReference type="ARBA" id="ARBA00008682"/>
    </source>
</evidence>
<keyword evidence="11" id="KW-1185">Reference proteome</keyword>
<comment type="similarity">
    <text evidence="1">Belongs to the glycosyl hydrolase 18 family. Chitinase class V subfamily.</text>
</comment>
<dbReference type="PANTHER" id="PTHR11177">
    <property type="entry name" value="CHITINASE"/>
    <property type="match status" value="1"/>
</dbReference>
<keyword evidence="2 8" id="KW-0732">Signal</keyword>
<evidence type="ECO:0000256" key="5">
    <source>
        <dbReference type="ARBA" id="ARBA00023295"/>
    </source>
</evidence>
<dbReference type="GO" id="GO:0016798">
    <property type="term" value="F:hydrolase activity, acting on glycosyl bonds"/>
    <property type="evidence" value="ECO:0007669"/>
    <property type="project" value="UniProtKB-KW"/>
</dbReference>
<organism evidence="10 11">
    <name type="scientific">Riccia fluitans</name>
    <dbReference type="NCBI Taxonomy" id="41844"/>
    <lineage>
        <taxon>Eukaryota</taxon>
        <taxon>Viridiplantae</taxon>
        <taxon>Streptophyta</taxon>
        <taxon>Embryophyta</taxon>
        <taxon>Marchantiophyta</taxon>
        <taxon>Marchantiopsida</taxon>
        <taxon>Marchantiidae</taxon>
        <taxon>Marchantiales</taxon>
        <taxon>Ricciaceae</taxon>
        <taxon>Riccia</taxon>
    </lineage>
</organism>
<evidence type="ECO:0000256" key="6">
    <source>
        <dbReference type="RuleBase" id="RU000489"/>
    </source>
</evidence>
<evidence type="ECO:0000256" key="4">
    <source>
        <dbReference type="ARBA" id="ARBA00023180"/>
    </source>
</evidence>
<dbReference type="SUPFAM" id="SSF54556">
    <property type="entry name" value="Chitinase insertion domain"/>
    <property type="match status" value="1"/>
</dbReference>
<feature type="signal peptide" evidence="8">
    <location>
        <begin position="1"/>
        <end position="20"/>
    </location>
</feature>
<dbReference type="InterPro" id="IPR001579">
    <property type="entry name" value="Glyco_hydro_18_chit_AS"/>
</dbReference>
<gene>
    <name evidence="10" type="ORF">R1flu_027447</name>
</gene>
<reference evidence="10 11" key="1">
    <citation type="submission" date="2024-09" db="EMBL/GenBank/DDBJ databases">
        <title>Chromosome-scale assembly of Riccia fluitans.</title>
        <authorList>
            <person name="Paukszto L."/>
            <person name="Sawicki J."/>
            <person name="Karawczyk K."/>
            <person name="Piernik-Szablinska J."/>
            <person name="Szczecinska M."/>
            <person name="Mazdziarz M."/>
        </authorList>
    </citation>
    <scope>NUCLEOTIDE SEQUENCE [LARGE SCALE GENOMIC DNA]</scope>
    <source>
        <strain evidence="10">Rf_01</strain>
        <tissue evidence="10">Aerial parts of the thallus</tissue>
    </source>
</reference>
<feature type="chain" id="PRO_5044798329" description="GH18 domain-containing protein" evidence="8">
    <location>
        <begin position="21"/>
        <end position="430"/>
    </location>
</feature>
<dbReference type="InterPro" id="IPR050314">
    <property type="entry name" value="Glycosyl_Hydrlase_18"/>
</dbReference>
<keyword evidence="5 6" id="KW-0326">Glycosidase</keyword>
<dbReference type="InterPro" id="IPR017853">
    <property type="entry name" value="GH"/>
</dbReference>
<dbReference type="SUPFAM" id="SSF51445">
    <property type="entry name" value="(Trans)glycosidases"/>
    <property type="match status" value="1"/>
</dbReference>
<protein>
    <recommendedName>
        <fullName evidence="9">GH18 domain-containing protein</fullName>
    </recommendedName>
</protein>
<keyword evidence="7" id="KW-0812">Transmembrane</keyword>
<dbReference type="Proteomes" id="UP001605036">
    <property type="component" value="Unassembled WGS sequence"/>
</dbReference>
<dbReference type="PROSITE" id="PS51910">
    <property type="entry name" value="GH18_2"/>
    <property type="match status" value="1"/>
</dbReference>
<evidence type="ECO:0000256" key="8">
    <source>
        <dbReference type="SAM" id="SignalP"/>
    </source>
</evidence>
<keyword evidence="7" id="KW-0472">Membrane</keyword>
<dbReference type="Pfam" id="PF00704">
    <property type="entry name" value="Glyco_hydro_18"/>
    <property type="match status" value="1"/>
</dbReference>
<proteinExistence type="inferred from homology"/>
<dbReference type="Gene3D" id="3.20.20.80">
    <property type="entry name" value="Glycosidases"/>
    <property type="match status" value="1"/>
</dbReference>
<name>A0ABD1XIU6_9MARC</name>
<sequence length="430" mass="47163">MTRFIAAILCFLVSTMVVDSVTLSTKVKGGYWPTGSKIVPASSINATLFTHLFYAFARIENTTSLLIPDPEDNGEIEKFSRVVKYINPSVKTLISISANGPEFQQVMGTPESRQAFINSSINLARSNGFDGLDLDYEFPQSQGEMDNFSSFLTEWREAVDGLPNFTPLLLTAAVYYKPVLKWVGEGAYPIESIAKNLDFVNVMCYDFHGSWDVTATGANANLYDPDSDLSADYGISSWLKAGLPSEKAVLGLTLYGRSWLLKNQSEAAGLNATAVAAGPAQPISQSEGVFFYREVKTFIEEKNATVVHDWNLVTGYAYAENVWVSYEDPIIIDTKVKYAMTKSLRGYFFWAITQDSDWEVSSAASRTMDLVSSSLAPAEAPAPLPTSSAIRTPVSTVYIVVIMLAAMCAMIVFPYTGSSLSQVQKVGRFQ</sequence>
<dbReference type="InterPro" id="IPR029070">
    <property type="entry name" value="Chitinase_insertion_sf"/>
</dbReference>
<evidence type="ECO:0000256" key="2">
    <source>
        <dbReference type="ARBA" id="ARBA00022729"/>
    </source>
</evidence>
<evidence type="ECO:0000313" key="11">
    <source>
        <dbReference type="Proteomes" id="UP001605036"/>
    </source>
</evidence>
<dbReference type="FunFam" id="3.10.50.10:FF:000003">
    <property type="entry name" value="Class V chitinase CHIT5b"/>
    <property type="match status" value="1"/>
</dbReference>
<accession>A0ABD1XIU6</accession>
<feature type="transmembrane region" description="Helical" evidence="7">
    <location>
        <begin position="396"/>
        <end position="415"/>
    </location>
</feature>
<evidence type="ECO:0000256" key="3">
    <source>
        <dbReference type="ARBA" id="ARBA00022801"/>
    </source>
</evidence>